<dbReference type="GO" id="GO:0052689">
    <property type="term" value="F:carboxylic ester hydrolase activity"/>
    <property type="evidence" value="ECO:0007669"/>
    <property type="project" value="TreeGrafter"/>
</dbReference>
<reference evidence="4 5" key="1">
    <citation type="submission" date="2020-08" db="EMBL/GenBank/DDBJ databases">
        <title>Genomic Encyclopedia of Type Strains, Phase IV (KMG-IV): sequencing the most valuable type-strain genomes for metagenomic binning, comparative biology and taxonomic classification.</title>
        <authorList>
            <person name="Goeker M."/>
        </authorList>
    </citation>
    <scope>NUCLEOTIDE SEQUENCE [LARGE SCALE GENOMIC DNA]</scope>
    <source>
        <strain evidence="4 5">DSM 23960</strain>
    </source>
</reference>
<feature type="domain" description="Serine aminopeptidase S33" evidence="3">
    <location>
        <begin position="297"/>
        <end position="381"/>
    </location>
</feature>
<dbReference type="AlphaFoldDB" id="A0A7W6NMX9"/>
<dbReference type="PANTHER" id="PTHR43265:SF1">
    <property type="entry name" value="ESTERASE ESTD"/>
    <property type="match status" value="1"/>
</dbReference>
<evidence type="ECO:0000256" key="1">
    <source>
        <dbReference type="SAM" id="MobiDB-lite"/>
    </source>
</evidence>
<dbReference type="EMBL" id="JACIDM010000001">
    <property type="protein sequence ID" value="MBB4081213.1"/>
    <property type="molecule type" value="Genomic_DNA"/>
</dbReference>
<proteinExistence type="predicted"/>
<feature type="compositionally biased region" description="Basic and acidic residues" evidence="1">
    <location>
        <begin position="222"/>
        <end position="231"/>
    </location>
</feature>
<comment type="caution">
    <text evidence="4">The sequence shown here is derived from an EMBL/GenBank/DDBJ whole genome shotgun (WGS) entry which is preliminary data.</text>
</comment>
<name>A0A7W6NMX9_9CAUL</name>
<feature type="region of interest" description="Disordered" evidence="1">
    <location>
        <begin position="210"/>
        <end position="239"/>
    </location>
</feature>
<dbReference type="InterPro" id="IPR029058">
    <property type="entry name" value="AB_hydrolase_fold"/>
</dbReference>
<dbReference type="InterPro" id="IPR022742">
    <property type="entry name" value="Hydrolase_4"/>
</dbReference>
<evidence type="ECO:0000313" key="4">
    <source>
        <dbReference type="EMBL" id="MBB4081213.1"/>
    </source>
</evidence>
<keyword evidence="5" id="KW-1185">Reference proteome</keyword>
<dbReference type="Gene3D" id="3.40.50.1820">
    <property type="entry name" value="alpha/beta hydrolase"/>
    <property type="match status" value="1"/>
</dbReference>
<dbReference type="PANTHER" id="PTHR43265">
    <property type="entry name" value="ESTERASE ESTD"/>
    <property type="match status" value="1"/>
</dbReference>
<dbReference type="Pfam" id="PF12146">
    <property type="entry name" value="Hydrolase_4"/>
    <property type="match status" value="1"/>
</dbReference>
<evidence type="ECO:0000256" key="2">
    <source>
        <dbReference type="SAM" id="SignalP"/>
    </source>
</evidence>
<gene>
    <name evidence="4" type="ORF">GGR12_000052</name>
</gene>
<accession>A0A7W6NMX9</accession>
<dbReference type="Proteomes" id="UP000529946">
    <property type="component" value="Unassembled WGS sequence"/>
</dbReference>
<dbReference type="InterPro" id="IPR053145">
    <property type="entry name" value="AB_hydrolase_Est10"/>
</dbReference>
<evidence type="ECO:0000259" key="3">
    <source>
        <dbReference type="Pfam" id="PF12146"/>
    </source>
</evidence>
<feature type="signal peptide" evidence="2">
    <location>
        <begin position="1"/>
        <end position="22"/>
    </location>
</feature>
<protein>
    <recommendedName>
        <fullName evidence="3">Serine aminopeptidase S33 domain-containing protein</fullName>
    </recommendedName>
</protein>
<keyword evidence="2" id="KW-0732">Signal</keyword>
<dbReference type="SUPFAM" id="SSF53474">
    <property type="entry name" value="alpha/beta-Hydrolases"/>
    <property type="match status" value="1"/>
</dbReference>
<sequence length="562" mass="58843">MKPIIAFAACALALLAASAALADPASPAGDWQGVISARGTRAAIHIEQTASGAFVGDIDLPDNGIRDFPLDQVTLQDGVLAFSYRGGTRRFEGRWDEAAGAWVGRFQTPNSGIDMAWTAGFLGLPVVDGLDGRWEGVMSQGGVQTRVILRVDTDEHGTWALLDLPHLVEIGIPVNPLTRQGDAVAFTAPAAGLGFQGALDPAAGTLKGTFGAPGSGAPLELVRNDDGEPRRPQTPTAPWPYRTEEISIANAAADVRLGCTLTLPQGPGSHAVAILLSGTAAQDRDEEMVGHRPFLVLADHLARNGVGALRCDDRGVGASTGVFRTSMLPDFADDVEASMDVLQARPDVGKIGLIGHSEGGIVASMVAAERADAAFVVQVAGPGVPVYDLLLKQGEETSRARGLPEAMIEQQSALRRAVYDIVRAAETPEAGAAEVEIFLVSVGLPRETAQGEAAFATRPDMQRILKVDPAAWLAQVSAPVLAIVGSKDTQVPAPQNLPGLRAALAGNPDATVLELPDLNHLMQTARTGAIGEYYEIEETMAPLALATISTWLAERGFARATP</sequence>
<organism evidence="4 5">
    <name type="scientific">Brevundimonas lenta</name>
    <dbReference type="NCBI Taxonomy" id="424796"/>
    <lineage>
        <taxon>Bacteria</taxon>
        <taxon>Pseudomonadati</taxon>
        <taxon>Pseudomonadota</taxon>
        <taxon>Alphaproteobacteria</taxon>
        <taxon>Caulobacterales</taxon>
        <taxon>Caulobacteraceae</taxon>
        <taxon>Brevundimonas</taxon>
    </lineage>
</organism>
<evidence type="ECO:0000313" key="5">
    <source>
        <dbReference type="Proteomes" id="UP000529946"/>
    </source>
</evidence>
<dbReference type="RefSeq" id="WP_183201629.1">
    <property type="nucleotide sequence ID" value="NZ_BAAAER010000002.1"/>
</dbReference>
<feature type="chain" id="PRO_5031298374" description="Serine aminopeptidase S33 domain-containing protein" evidence="2">
    <location>
        <begin position="23"/>
        <end position="562"/>
    </location>
</feature>